<name>A0A4R5EY40_9RHOB</name>
<organism evidence="1 2">
    <name type="scientific">Antarcticimicrobium sediminis</name>
    <dbReference type="NCBI Taxonomy" id="2546227"/>
    <lineage>
        <taxon>Bacteria</taxon>
        <taxon>Pseudomonadati</taxon>
        <taxon>Pseudomonadota</taxon>
        <taxon>Alphaproteobacteria</taxon>
        <taxon>Rhodobacterales</taxon>
        <taxon>Paracoccaceae</taxon>
        <taxon>Antarcticimicrobium</taxon>
    </lineage>
</organism>
<protein>
    <submittedName>
        <fullName evidence="1">Uncharacterized protein</fullName>
    </submittedName>
</protein>
<dbReference type="OrthoDB" id="7827308at2"/>
<keyword evidence="2" id="KW-1185">Reference proteome</keyword>
<dbReference type="AlphaFoldDB" id="A0A4R5EY40"/>
<dbReference type="EMBL" id="SMFP01000003">
    <property type="protein sequence ID" value="TDE39717.1"/>
    <property type="molecule type" value="Genomic_DNA"/>
</dbReference>
<gene>
    <name evidence="1" type="ORF">E1B25_06600</name>
</gene>
<dbReference type="Proteomes" id="UP000294662">
    <property type="component" value="Unassembled WGS sequence"/>
</dbReference>
<comment type="caution">
    <text evidence="1">The sequence shown here is derived from an EMBL/GenBank/DDBJ whole genome shotgun (WGS) entry which is preliminary data.</text>
</comment>
<sequence>MTPQEIEALFTRDSGEFLFARWGRPIAPVVFGVEDETLAVVKGAFEAVAALAGHHLAETDPELGSNCMVFFLRDWEELPQVPGMDRLVPDLVPLVARLAAADANQYRMFRFDAAGAIKAAFVFLRMTPALSEVPADVLALNEVVQCILLWSDGAFRTRSPLAQAGGKTILHPQIAGLIRAAYDPVLPAATREPAQALRLFARMEAEQ</sequence>
<accession>A0A4R5EY40</accession>
<proteinExistence type="predicted"/>
<evidence type="ECO:0000313" key="2">
    <source>
        <dbReference type="Proteomes" id="UP000294662"/>
    </source>
</evidence>
<reference evidence="1 2" key="1">
    <citation type="submission" date="2019-03" db="EMBL/GenBank/DDBJ databases">
        <authorList>
            <person name="Zhang S."/>
        </authorList>
    </citation>
    <scope>NUCLEOTIDE SEQUENCE [LARGE SCALE GENOMIC DNA]</scope>
    <source>
        <strain evidence="1 2">S4J41</strain>
    </source>
</reference>
<dbReference type="RefSeq" id="WP_132827971.1">
    <property type="nucleotide sequence ID" value="NZ_SMFP01000003.1"/>
</dbReference>
<evidence type="ECO:0000313" key="1">
    <source>
        <dbReference type="EMBL" id="TDE39717.1"/>
    </source>
</evidence>